<keyword evidence="7" id="KW-1185">Reference proteome</keyword>
<evidence type="ECO:0000256" key="4">
    <source>
        <dbReference type="PROSITE-ProRule" id="PRU00335"/>
    </source>
</evidence>
<dbReference type="SUPFAM" id="SSF48498">
    <property type="entry name" value="Tetracyclin repressor-like, C-terminal domain"/>
    <property type="match status" value="1"/>
</dbReference>
<evidence type="ECO:0000256" key="2">
    <source>
        <dbReference type="ARBA" id="ARBA00023125"/>
    </source>
</evidence>
<dbReference type="OrthoDB" id="3291296at2"/>
<feature type="DNA-binding region" description="H-T-H motif" evidence="4">
    <location>
        <begin position="31"/>
        <end position="50"/>
    </location>
</feature>
<comment type="caution">
    <text evidence="6">The sequence shown here is derived from an EMBL/GenBank/DDBJ whole genome shotgun (WGS) entry which is preliminary data.</text>
</comment>
<evidence type="ECO:0000259" key="5">
    <source>
        <dbReference type="PROSITE" id="PS50977"/>
    </source>
</evidence>
<dbReference type="InterPro" id="IPR001647">
    <property type="entry name" value="HTH_TetR"/>
</dbReference>
<dbReference type="PANTHER" id="PTHR30055:SF234">
    <property type="entry name" value="HTH-TYPE TRANSCRIPTIONAL REGULATOR BETI"/>
    <property type="match status" value="1"/>
</dbReference>
<dbReference type="PROSITE" id="PS50977">
    <property type="entry name" value="HTH_TETR_2"/>
    <property type="match status" value="1"/>
</dbReference>
<protein>
    <submittedName>
        <fullName evidence="6">TetR/AcrR family transcriptional regulator</fullName>
    </submittedName>
</protein>
<dbReference type="Gene3D" id="1.10.357.10">
    <property type="entry name" value="Tetracycline Repressor, domain 2"/>
    <property type="match status" value="1"/>
</dbReference>
<feature type="domain" description="HTH tetR-type" evidence="5">
    <location>
        <begin position="8"/>
        <end position="68"/>
    </location>
</feature>
<dbReference type="Proteomes" id="UP000319769">
    <property type="component" value="Unassembled WGS sequence"/>
</dbReference>
<dbReference type="AlphaFoldDB" id="A0A5N0UX23"/>
<sequence>MPRPKQPLISRRLAVRAALRIIDVEGIDGFSLEKLARHLGVKSPSLYHHFANRSDLLAEAAREWLSDIPLGSDPQPVNWQDWFVELSMRTYRHIMAHPKAVQLLYSHFPATSVMPSHERGAQILERIGIPAEARYAIMRGLEKSVFGIAFADADDFVQGRENPPTEIDDERWPGLAKAVAASRMGREEIAEHAVRMYLQGVASAYPVI</sequence>
<keyword evidence="3" id="KW-0804">Transcription</keyword>
<evidence type="ECO:0000256" key="3">
    <source>
        <dbReference type="ARBA" id="ARBA00023163"/>
    </source>
</evidence>
<dbReference type="GO" id="GO:0003700">
    <property type="term" value="F:DNA-binding transcription factor activity"/>
    <property type="evidence" value="ECO:0007669"/>
    <property type="project" value="TreeGrafter"/>
</dbReference>
<dbReference type="InterPro" id="IPR009057">
    <property type="entry name" value="Homeodomain-like_sf"/>
</dbReference>
<dbReference type="SUPFAM" id="SSF46689">
    <property type="entry name" value="Homeodomain-like"/>
    <property type="match status" value="1"/>
</dbReference>
<evidence type="ECO:0000313" key="7">
    <source>
        <dbReference type="Proteomes" id="UP000319769"/>
    </source>
</evidence>
<keyword evidence="1" id="KW-0805">Transcription regulation</keyword>
<dbReference type="Pfam" id="PF00440">
    <property type="entry name" value="TetR_N"/>
    <property type="match status" value="1"/>
</dbReference>
<dbReference type="EMBL" id="VMNW02000046">
    <property type="protein sequence ID" value="KAA9156743.1"/>
    <property type="molecule type" value="Genomic_DNA"/>
</dbReference>
<evidence type="ECO:0000313" key="6">
    <source>
        <dbReference type="EMBL" id="KAA9156743.1"/>
    </source>
</evidence>
<dbReference type="PRINTS" id="PR00455">
    <property type="entry name" value="HTHTETR"/>
</dbReference>
<dbReference type="InterPro" id="IPR050109">
    <property type="entry name" value="HTH-type_TetR-like_transc_reg"/>
</dbReference>
<dbReference type="RefSeq" id="WP_144753682.1">
    <property type="nucleotide sequence ID" value="NZ_VMNW02000046.1"/>
</dbReference>
<organism evidence="6 7">
    <name type="scientific">Amycolatopsis acidicola</name>
    <dbReference type="NCBI Taxonomy" id="2596893"/>
    <lineage>
        <taxon>Bacteria</taxon>
        <taxon>Bacillati</taxon>
        <taxon>Actinomycetota</taxon>
        <taxon>Actinomycetes</taxon>
        <taxon>Pseudonocardiales</taxon>
        <taxon>Pseudonocardiaceae</taxon>
        <taxon>Amycolatopsis</taxon>
    </lineage>
</organism>
<dbReference type="GO" id="GO:0000976">
    <property type="term" value="F:transcription cis-regulatory region binding"/>
    <property type="evidence" value="ECO:0007669"/>
    <property type="project" value="TreeGrafter"/>
</dbReference>
<proteinExistence type="predicted"/>
<reference evidence="6" key="1">
    <citation type="submission" date="2019-09" db="EMBL/GenBank/DDBJ databases">
        <authorList>
            <person name="Teo W.F.A."/>
            <person name="Duangmal K."/>
        </authorList>
    </citation>
    <scope>NUCLEOTIDE SEQUENCE [LARGE SCALE GENOMIC DNA]</scope>
    <source>
        <strain evidence="6">K81G1</strain>
    </source>
</reference>
<keyword evidence="2 4" id="KW-0238">DNA-binding</keyword>
<dbReference type="InterPro" id="IPR036271">
    <property type="entry name" value="Tet_transcr_reg_TetR-rel_C_sf"/>
</dbReference>
<dbReference type="PANTHER" id="PTHR30055">
    <property type="entry name" value="HTH-TYPE TRANSCRIPTIONAL REGULATOR RUTR"/>
    <property type="match status" value="1"/>
</dbReference>
<name>A0A5N0UX23_9PSEU</name>
<accession>A0A5N0UX23</accession>
<evidence type="ECO:0000256" key="1">
    <source>
        <dbReference type="ARBA" id="ARBA00023015"/>
    </source>
</evidence>
<gene>
    <name evidence="6" type="ORF">FPZ12_026590</name>
</gene>